<proteinExistence type="predicted"/>
<feature type="region of interest" description="Disordered" evidence="1">
    <location>
        <begin position="145"/>
        <end position="195"/>
    </location>
</feature>
<gene>
    <name evidence="2" type="ORF">PCAR00345_LOCUS20579</name>
</gene>
<feature type="compositionally biased region" description="Polar residues" evidence="1">
    <location>
        <begin position="256"/>
        <end position="266"/>
    </location>
</feature>
<dbReference type="Pfam" id="PF18143">
    <property type="entry name" value="HAD_SAK_2"/>
    <property type="match status" value="1"/>
</dbReference>
<organism evidence="2">
    <name type="scientific">Chrysotila carterae</name>
    <name type="common">Marine alga</name>
    <name type="synonym">Syracosphaera carterae</name>
    <dbReference type="NCBI Taxonomy" id="13221"/>
    <lineage>
        <taxon>Eukaryota</taxon>
        <taxon>Haptista</taxon>
        <taxon>Haptophyta</taxon>
        <taxon>Prymnesiophyceae</taxon>
        <taxon>Isochrysidales</taxon>
        <taxon>Isochrysidaceae</taxon>
        <taxon>Chrysotila</taxon>
    </lineage>
</organism>
<feature type="region of interest" description="Disordered" evidence="1">
    <location>
        <begin position="227"/>
        <end position="299"/>
    </location>
</feature>
<evidence type="ECO:0000313" key="2">
    <source>
        <dbReference type="EMBL" id="CAE0767967.1"/>
    </source>
</evidence>
<name>A0A7S4F1W5_CHRCT</name>
<dbReference type="AlphaFoldDB" id="A0A7S4F1W5"/>
<accession>A0A7S4F1W5</accession>
<dbReference type="EMBL" id="HBIZ01032287">
    <property type="protein sequence ID" value="CAE0767967.1"/>
    <property type="molecule type" value="Transcribed_RNA"/>
</dbReference>
<protein>
    <submittedName>
        <fullName evidence="2">Uncharacterized protein</fullName>
    </submittedName>
</protein>
<evidence type="ECO:0000256" key="1">
    <source>
        <dbReference type="SAM" id="MobiDB-lite"/>
    </source>
</evidence>
<sequence>MGDEPVIFLDIDGVICCNYNGHLEEPKLAQLKRIVEETGAKVVLSTDWRRQPPLKKQLHTVLGRLGIDVIGATPMRAMYQPIRPQEITAWWGKSGRTGPWVAIDDRDLTHEIGGAALQGHFVRTHPAAGLTPANADKAIRILRGRSSTPDSPINKLDSADSIADTIPQPRTPGAGRAMTPSRGGGATPPRWSRSNNDYGAFAAQASTPVTRALGPRGSNVGRPNTAFAPSPAGLSLGAGSPLRRSGTAAAPPLSIWTGQQPRSPTKPSYGAGFSRTPSKDITQGRWRSESVWGSSPMRR</sequence>
<reference evidence="2" key="1">
    <citation type="submission" date="2021-01" db="EMBL/GenBank/DDBJ databases">
        <authorList>
            <person name="Corre E."/>
            <person name="Pelletier E."/>
            <person name="Niang G."/>
            <person name="Scheremetjew M."/>
            <person name="Finn R."/>
            <person name="Kale V."/>
            <person name="Holt S."/>
            <person name="Cochrane G."/>
            <person name="Meng A."/>
            <person name="Brown T."/>
            <person name="Cohen L."/>
        </authorList>
    </citation>
    <scope>NUCLEOTIDE SEQUENCE</scope>
    <source>
        <strain evidence="2">CCMP645</strain>
    </source>
</reference>